<accession>A0A9X1MBD7</accession>
<dbReference type="EMBL" id="JAJFZV010000001">
    <property type="protein sequence ID" value="MCC3296616.1"/>
    <property type="molecule type" value="Genomic_DNA"/>
</dbReference>
<reference evidence="1" key="1">
    <citation type="submission" date="2021-10" db="EMBL/GenBank/DDBJ databases">
        <title>Novel species in genus Arthrobacter.</title>
        <authorList>
            <person name="Liu Y."/>
        </authorList>
    </citation>
    <scope>NUCLEOTIDE SEQUENCE</scope>
    <source>
        <strain evidence="1">Zg-Y453</strain>
    </source>
</reference>
<name>A0A9X1MBD7_9MICC</name>
<organism evidence="1 2">
    <name type="scientific">Arthrobacter caoxuetaonis</name>
    <dbReference type="NCBI Taxonomy" id="2886935"/>
    <lineage>
        <taxon>Bacteria</taxon>
        <taxon>Bacillati</taxon>
        <taxon>Actinomycetota</taxon>
        <taxon>Actinomycetes</taxon>
        <taxon>Micrococcales</taxon>
        <taxon>Micrococcaceae</taxon>
        <taxon>Arthrobacter</taxon>
    </lineage>
</organism>
<dbReference type="RefSeq" id="WP_227894357.1">
    <property type="nucleotide sequence ID" value="NZ_CP099466.1"/>
</dbReference>
<dbReference type="AlphaFoldDB" id="A0A9X1MBD7"/>
<protein>
    <submittedName>
        <fullName evidence="1">Uncharacterized protein</fullName>
    </submittedName>
</protein>
<dbReference type="Proteomes" id="UP001139158">
    <property type="component" value="Unassembled WGS sequence"/>
</dbReference>
<proteinExistence type="predicted"/>
<gene>
    <name evidence="1" type="ORF">LJ757_02200</name>
</gene>
<sequence>MEAAGEAYLNAVEETGETWKQLGLHYSGDGGDEMVGAFRTVMPHAEMLEETAAGVKDALVGFAAGIRTLEAKRDQLMARIQAASTRASDTPEGLYRSEPNVPFDRPVTGEDLLLPAEIAGLAARYRNLEEETAARLRSAYNRDTLLDNLTSIPATIGYGTASGVINRIAVRQTTRESERTYLRYDTTEERQRHMARGRWMQGERKARTTLRFEPRPAVSRMFYNNFEWYRARVDANPSKWVNAERFGDLTNAAKSIKLGGGAFTLVTAGFTIADEREDAYNELLHANPTWSRDELEGRANLEGGVKGGTKVGIDLVAAGTGAAIGTAIGGPVGTVVGAGIGIGISVITSMEFDFLDGRTIKDAAADRAMEAIDNMANGWNKLFGG</sequence>
<evidence type="ECO:0000313" key="2">
    <source>
        <dbReference type="Proteomes" id="UP001139158"/>
    </source>
</evidence>
<keyword evidence="2" id="KW-1185">Reference proteome</keyword>
<evidence type="ECO:0000313" key="1">
    <source>
        <dbReference type="EMBL" id="MCC3296616.1"/>
    </source>
</evidence>
<comment type="caution">
    <text evidence="1">The sequence shown here is derived from an EMBL/GenBank/DDBJ whole genome shotgun (WGS) entry which is preliminary data.</text>
</comment>